<gene>
    <name evidence="1" type="ORF">J2782_004373</name>
</gene>
<dbReference type="RefSeq" id="WP_310016092.1">
    <property type="nucleotide sequence ID" value="NZ_JAVDQT010000013.1"/>
</dbReference>
<reference evidence="1 2" key="1">
    <citation type="submission" date="2023-07" db="EMBL/GenBank/DDBJ databases">
        <title>Sorghum-associated microbial communities from plants grown in Nebraska, USA.</title>
        <authorList>
            <person name="Schachtman D."/>
        </authorList>
    </citation>
    <scope>NUCLEOTIDE SEQUENCE [LARGE SCALE GENOMIC DNA]</scope>
    <source>
        <strain evidence="1 2">DS1730</strain>
    </source>
</reference>
<name>A0ABU1MEY7_9HYPH</name>
<evidence type="ECO:0000313" key="1">
    <source>
        <dbReference type="EMBL" id="MDR6434620.1"/>
    </source>
</evidence>
<dbReference type="Proteomes" id="UP001184614">
    <property type="component" value="Unassembled WGS sequence"/>
</dbReference>
<proteinExistence type="predicted"/>
<accession>A0ABU1MEY7</accession>
<protein>
    <submittedName>
        <fullName evidence="1">Uncharacterized protein</fullName>
    </submittedName>
</protein>
<keyword evidence="2" id="KW-1185">Reference proteome</keyword>
<sequence>MPWRRFIAHKIDERKYLIVDTETGLEATVDGQTFGLMGEIQAHFGVEIMNWLEKTPVLPLEPWDDPHN</sequence>
<comment type="caution">
    <text evidence="1">The sequence shown here is derived from an EMBL/GenBank/DDBJ whole genome shotgun (WGS) entry which is preliminary data.</text>
</comment>
<organism evidence="1 2">
    <name type="scientific">Brucella pseudogrignonensis</name>
    <dbReference type="NCBI Taxonomy" id="419475"/>
    <lineage>
        <taxon>Bacteria</taxon>
        <taxon>Pseudomonadati</taxon>
        <taxon>Pseudomonadota</taxon>
        <taxon>Alphaproteobacteria</taxon>
        <taxon>Hyphomicrobiales</taxon>
        <taxon>Brucellaceae</taxon>
        <taxon>Brucella/Ochrobactrum group</taxon>
        <taxon>Brucella</taxon>
    </lineage>
</organism>
<dbReference type="EMBL" id="JAVDQT010000013">
    <property type="protein sequence ID" value="MDR6434620.1"/>
    <property type="molecule type" value="Genomic_DNA"/>
</dbReference>
<evidence type="ECO:0000313" key="2">
    <source>
        <dbReference type="Proteomes" id="UP001184614"/>
    </source>
</evidence>